<dbReference type="AlphaFoldDB" id="A0AAU7B1U1"/>
<dbReference type="Gene3D" id="1.10.1740.10">
    <property type="match status" value="1"/>
</dbReference>
<dbReference type="RefSeq" id="WP_354699021.1">
    <property type="nucleotide sequence ID" value="NZ_CP114014.1"/>
</dbReference>
<proteinExistence type="predicted"/>
<reference evidence="1" key="1">
    <citation type="submission" date="2022-12" db="EMBL/GenBank/DDBJ databases">
        <title>Paraconexibacter alkalitolerans sp. nov. and Baekduia alba sp. nov., isolated from soil and emended description of the genera Paraconexibacter (Chun et al., 2020) and Baekduia (An et al., 2020).</title>
        <authorList>
            <person name="Vieira S."/>
            <person name="Huber K.J."/>
            <person name="Geppert A."/>
            <person name="Wolf J."/>
            <person name="Neumann-Schaal M."/>
            <person name="Muesken M."/>
            <person name="Overmann J."/>
        </authorList>
    </citation>
    <scope>NUCLEOTIDE SEQUENCE</scope>
    <source>
        <strain evidence="1">AEG42_29</strain>
    </source>
</reference>
<sequence length="215" mass="24137">MATHRPLTFSGPLPDHELQSLSDDQLIAYVSAMRTRGHREAAATGLAHLVFGHWENVRRRVVLRIPAQDVEDVTGEIITSAVRSAFDGTSKGEFVVWMNTITKRRIADFFRDRERTLDTDSLDAVTAAGREPASDGEVDRAGYLEVQAIIEELLAERSPDHRRIIEIMVFDDQTADVAVTEVPAVTTENAYQIVSRFRRDLRRRLAARDIPPDAS</sequence>
<dbReference type="KEGG" id="parq:DSM112329_04722"/>
<name>A0AAU7B1U1_9ACTN</name>
<dbReference type="GO" id="GO:0003700">
    <property type="term" value="F:DNA-binding transcription factor activity"/>
    <property type="evidence" value="ECO:0007669"/>
    <property type="project" value="InterPro"/>
</dbReference>
<dbReference type="GO" id="GO:0006352">
    <property type="term" value="P:DNA-templated transcription initiation"/>
    <property type="evidence" value="ECO:0007669"/>
    <property type="project" value="InterPro"/>
</dbReference>
<dbReference type="EMBL" id="CP114014">
    <property type="protein sequence ID" value="XAY07831.1"/>
    <property type="molecule type" value="Genomic_DNA"/>
</dbReference>
<accession>A0AAU7B1U1</accession>
<gene>
    <name evidence="1" type="ORF">DSM112329_04722</name>
</gene>
<evidence type="ECO:0008006" key="2">
    <source>
        <dbReference type="Google" id="ProtNLM"/>
    </source>
</evidence>
<protein>
    <recommendedName>
        <fullName evidence="2">Sigma-70 family RNA polymerase sigma factor</fullName>
    </recommendedName>
</protein>
<dbReference type="SUPFAM" id="SSF88946">
    <property type="entry name" value="Sigma2 domain of RNA polymerase sigma factors"/>
    <property type="match status" value="1"/>
</dbReference>
<evidence type="ECO:0000313" key="1">
    <source>
        <dbReference type="EMBL" id="XAY07831.1"/>
    </source>
</evidence>
<organism evidence="1">
    <name type="scientific">Paraconexibacter sp. AEG42_29</name>
    <dbReference type="NCBI Taxonomy" id="2997339"/>
    <lineage>
        <taxon>Bacteria</taxon>
        <taxon>Bacillati</taxon>
        <taxon>Actinomycetota</taxon>
        <taxon>Thermoleophilia</taxon>
        <taxon>Solirubrobacterales</taxon>
        <taxon>Paraconexibacteraceae</taxon>
        <taxon>Paraconexibacter</taxon>
    </lineage>
</organism>
<dbReference type="InterPro" id="IPR013325">
    <property type="entry name" value="RNA_pol_sigma_r2"/>
</dbReference>